<organism evidence="8 9">
    <name type="scientific">Mesobacillus foraminis</name>
    <dbReference type="NCBI Taxonomy" id="279826"/>
    <lineage>
        <taxon>Bacteria</taxon>
        <taxon>Bacillati</taxon>
        <taxon>Bacillota</taxon>
        <taxon>Bacilli</taxon>
        <taxon>Bacillales</taxon>
        <taxon>Bacillaceae</taxon>
        <taxon>Mesobacillus</taxon>
    </lineage>
</organism>
<feature type="domain" description="F5/8 type C" evidence="7">
    <location>
        <begin position="28"/>
        <end position="140"/>
    </location>
</feature>
<name>A0A4R2BDZ4_9BACI</name>
<protein>
    <recommendedName>
        <fullName evidence="3 6">Arabinogalactan endo-beta-1,4-galactanase</fullName>
        <ecNumber evidence="3 6">3.2.1.89</ecNumber>
    </recommendedName>
</protein>
<dbReference type="PANTHER" id="PTHR34983:SF1">
    <property type="entry name" value="ARABINOGALACTAN ENDO-BETA-1,4-GALACTANASE A"/>
    <property type="match status" value="1"/>
</dbReference>
<dbReference type="Pfam" id="PF00754">
    <property type="entry name" value="F5_F8_type_C"/>
    <property type="match status" value="1"/>
</dbReference>
<dbReference type="EC" id="3.2.1.89" evidence="3 6"/>
<dbReference type="GO" id="GO:0031218">
    <property type="term" value="F:arabinogalactan endo-1,4-beta-galactosidase activity"/>
    <property type="evidence" value="ECO:0007669"/>
    <property type="project" value="UniProtKB-EC"/>
</dbReference>
<evidence type="ECO:0000313" key="8">
    <source>
        <dbReference type="EMBL" id="TCN25157.1"/>
    </source>
</evidence>
<evidence type="ECO:0000256" key="1">
    <source>
        <dbReference type="ARBA" id="ARBA00001695"/>
    </source>
</evidence>
<keyword evidence="5 6" id="KW-0326">Glycosidase</keyword>
<keyword evidence="4 6" id="KW-0378">Hydrolase</keyword>
<dbReference type="Pfam" id="PF07745">
    <property type="entry name" value="Glyco_hydro_53"/>
    <property type="match status" value="1"/>
</dbReference>
<dbReference type="PANTHER" id="PTHR34983">
    <property type="entry name" value="ARABINOGALACTAN ENDO-BETA-1,4-GALACTANASE A"/>
    <property type="match status" value="1"/>
</dbReference>
<feature type="chain" id="PRO_5020842874" description="Arabinogalactan endo-beta-1,4-galactanase" evidence="6">
    <location>
        <begin position="33"/>
        <end position="716"/>
    </location>
</feature>
<keyword evidence="6" id="KW-0732">Signal</keyword>
<proteinExistence type="inferred from homology"/>
<dbReference type="SUPFAM" id="SSF49785">
    <property type="entry name" value="Galactose-binding domain-like"/>
    <property type="match status" value="1"/>
</dbReference>
<evidence type="ECO:0000256" key="4">
    <source>
        <dbReference type="ARBA" id="ARBA00022801"/>
    </source>
</evidence>
<comment type="similarity">
    <text evidence="2 6">Belongs to the glycosyl hydrolase 53 family.</text>
</comment>
<sequence>MYVKKIPWLKKSIGLLAATVLSVPLITTPASAYYGKAEISPAVTNLTTKSWVTFQAGNGDAGLAFDQDESTYWDAHSLSGSEENWLQVDLGGTYKGLRMVEVVFPSKNGKYKYTLEGSQDGENWFTLSDHASDPVLGGEDVLIQDKPAVRFIKATLLGVSDGAIPGITEIRANNYALKDHFSVGADISWDTGFLDRIHTTQNNTDAPSSDGRMISTMQETSMSEVRFRIWNDPRNEGDGQPVGFSDGSMNPEDTLNKSLYSKSLGMKVGLDFHYSDSWADPGKQIKPLAWKDLEFEELVKAIHDFTYKVTDDHVKAGAAPEFIQVGNEIINGTLWGNEKTATGSYPNYAKNDSSYFGKPGGELLWEYWNSEDPSEQAKYDAAWDRFTAIIDAGLRAVKEASPNSKTKIHVIVDANRLAKTQEFWRQLTTRLKNDYDNNFDIMSISYYPQWHGTMSDLGNYLHAFASEFPEYELAVSETSHFATPNSGPATGYPFTIQGQADFMKDVIRTCNDTINNSCKTMLVWEPVIWQSMFTRIGTSQYWQANDSTRVFTAAFSEFIQKNNEYLATTLYSEPRLPEKIEVLDVKNNRLKEAAVTWDSIPETAYSKLGSFTVNGTSEYGKVTAHVAVTIDVSVLEDLTKGFIETKDLSGPLVPQLTNALKQANHHDEKGSAKVASHFIKKYIASLQKNANEKHLSSEAQNTLIEHAELLLETWNR</sequence>
<dbReference type="Pfam" id="PF07532">
    <property type="entry name" value="Big_4"/>
    <property type="match status" value="1"/>
</dbReference>
<dbReference type="Gene3D" id="3.20.20.80">
    <property type="entry name" value="Glycosidases"/>
    <property type="match status" value="1"/>
</dbReference>
<dbReference type="InterPro" id="IPR011081">
    <property type="entry name" value="Big_4"/>
</dbReference>
<dbReference type="InterPro" id="IPR000421">
    <property type="entry name" value="FA58C"/>
</dbReference>
<accession>A0A4R2BDZ4</accession>
<dbReference type="InterPro" id="IPR017853">
    <property type="entry name" value="GH"/>
</dbReference>
<evidence type="ECO:0000256" key="3">
    <source>
        <dbReference type="ARBA" id="ARBA00012556"/>
    </source>
</evidence>
<dbReference type="InterPro" id="IPR011683">
    <property type="entry name" value="Glyco_hydro_53"/>
</dbReference>
<dbReference type="Proteomes" id="UP000295689">
    <property type="component" value="Unassembled WGS sequence"/>
</dbReference>
<dbReference type="GO" id="GO:0045490">
    <property type="term" value="P:pectin catabolic process"/>
    <property type="evidence" value="ECO:0007669"/>
    <property type="project" value="TreeGrafter"/>
</dbReference>
<dbReference type="AlphaFoldDB" id="A0A4R2BDZ4"/>
<dbReference type="InterPro" id="IPR008979">
    <property type="entry name" value="Galactose-bd-like_sf"/>
</dbReference>
<dbReference type="Pfam" id="PF22888">
    <property type="entry name" value="FIMAH"/>
    <property type="match status" value="1"/>
</dbReference>
<evidence type="ECO:0000256" key="6">
    <source>
        <dbReference type="RuleBase" id="RU361192"/>
    </source>
</evidence>
<dbReference type="GO" id="GO:0015926">
    <property type="term" value="F:glucosidase activity"/>
    <property type="evidence" value="ECO:0007669"/>
    <property type="project" value="InterPro"/>
</dbReference>
<comment type="catalytic activity">
    <reaction evidence="1 6">
        <text>The enzyme specifically hydrolyzes (1-&gt;4)-beta-D-galactosidic linkages in type I arabinogalactans.</text>
        <dbReference type="EC" id="3.2.1.89"/>
    </reaction>
</comment>
<keyword evidence="9" id="KW-1185">Reference proteome</keyword>
<gene>
    <name evidence="8" type="ORF">EV146_106361</name>
</gene>
<dbReference type="InterPro" id="IPR054470">
    <property type="entry name" value="FIMAH_dom"/>
</dbReference>
<comment type="caution">
    <text evidence="8">The sequence shown here is derived from an EMBL/GenBank/DDBJ whole genome shotgun (WGS) entry which is preliminary data.</text>
</comment>
<evidence type="ECO:0000259" key="7">
    <source>
        <dbReference type="PROSITE" id="PS50022"/>
    </source>
</evidence>
<feature type="signal peptide" evidence="6">
    <location>
        <begin position="1"/>
        <end position="32"/>
    </location>
</feature>
<evidence type="ECO:0000256" key="2">
    <source>
        <dbReference type="ARBA" id="ARBA00010687"/>
    </source>
</evidence>
<dbReference type="PROSITE" id="PS50022">
    <property type="entry name" value="FA58C_3"/>
    <property type="match status" value="1"/>
</dbReference>
<dbReference type="SUPFAM" id="SSF51445">
    <property type="entry name" value="(Trans)glycosidases"/>
    <property type="match status" value="1"/>
</dbReference>
<dbReference type="Gene3D" id="2.60.120.260">
    <property type="entry name" value="Galactose-binding domain-like"/>
    <property type="match status" value="1"/>
</dbReference>
<evidence type="ECO:0000313" key="9">
    <source>
        <dbReference type="Proteomes" id="UP000295689"/>
    </source>
</evidence>
<reference evidence="8 9" key="1">
    <citation type="journal article" date="2015" name="Stand. Genomic Sci.">
        <title>Genomic Encyclopedia of Bacterial and Archaeal Type Strains, Phase III: the genomes of soil and plant-associated and newly described type strains.</title>
        <authorList>
            <person name="Whitman W.B."/>
            <person name="Woyke T."/>
            <person name="Klenk H.P."/>
            <person name="Zhou Y."/>
            <person name="Lilburn T.G."/>
            <person name="Beck B.J."/>
            <person name="De Vos P."/>
            <person name="Vandamme P."/>
            <person name="Eisen J.A."/>
            <person name="Garrity G."/>
            <person name="Hugenholtz P."/>
            <person name="Kyrpides N.C."/>
        </authorList>
    </citation>
    <scope>NUCLEOTIDE SEQUENCE [LARGE SCALE GENOMIC DNA]</scope>
    <source>
        <strain evidence="8 9">CV53</strain>
    </source>
</reference>
<dbReference type="EMBL" id="SLVV01000006">
    <property type="protein sequence ID" value="TCN25157.1"/>
    <property type="molecule type" value="Genomic_DNA"/>
</dbReference>
<evidence type="ECO:0000256" key="5">
    <source>
        <dbReference type="ARBA" id="ARBA00023295"/>
    </source>
</evidence>